<evidence type="ECO:0008006" key="4">
    <source>
        <dbReference type="Google" id="ProtNLM"/>
    </source>
</evidence>
<keyword evidence="1" id="KW-0175">Coiled coil</keyword>
<feature type="coiled-coil region" evidence="1">
    <location>
        <begin position="5"/>
        <end position="39"/>
    </location>
</feature>
<proteinExistence type="predicted"/>
<reference evidence="2 3" key="1">
    <citation type="journal article" date="2017" name="Front. Microbiol.">
        <title>New Insights into the Diversity of the Genus Faecalibacterium.</title>
        <authorList>
            <person name="Benevides L."/>
            <person name="Burman S."/>
            <person name="Martin R."/>
            <person name="Robert V."/>
            <person name="Thomas M."/>
            <person name="Miquel S."/>
            <person name="Chain F."/>
            <person name="Sokol H."/>
            <person name="Bermudez-Humaran L.G."/>
            <person name="Morrison M."/>
            <person name="Langella P."/>
            <person name="Azevedo V.A."/>
            <person name="Chatel J.M."/>
            <person name="Soares S."/>
        </authorList>
    </citation>
    <scope>NUCLEOTIDE SEQUENCE [LARGE SCALE GENOMIC DNA]</scope>
    <source>
        <strain evidence="3">CNCM I-4540</strain>
    </source>
</reference>
<dbReference type="AlphaFoldDB" id="A0A2A6ZEJ0"/>
<evidence type="ECO:0000313" key="3">
    <source>
        <dbReference type="Proteomes" id="UP000220752"/>
    </source>
</evidence>
<dbReference type="EMBL" id="NMTQ01000011">
    <property type="protein sequence ID" value="PDX59773.1"/>
    <property type="molecule type" value="Genomic_DNA"/>
</dbReference>
<sequence length="93" mass="10526">MSKKLKKFLNDAEKTESKIAELEEYLRNVRAAQKKEEDNEIVRAIRSTKLGGRDLLALLENIQAGNVTFQTTVNNENKTSEEAEMEDVIAKDA</sequence>
<keyword evidence="3" id="KW-1185">Reference proteome</keyword>
<organism evidence="2 3">
    <name type="scientific">Faecalibacterium langellae</name>
    <dbReference type="NCBI Taxonomy" id="3435293"/>
    <lineage>
        <taxon>Bacteria</taxon>
        <taxon>Bacillati</taxon>
        <taxon>Bacillota</taxon>
        <taxon>Clostridia</taxon>
        <taxon>Eubacteriales</taxon>
        <taxon>Oscillospiraceae</taxon>
        <taxon>Faecalibacterium</taxon>
    </lineage>
</organism>
<dbReference type="RefSeq" id="WP_097776613.1">
    <property type="nucleotide sequence ID" value="NZ_CP157286.1"/>
</dbReference>
<dbReference type="Pfam" id="PF14193">
    <property type="entry name" value="DUF4315"/>
    <property type="match status" value="1"/>
</dbReference>
<comment type="caution">
    <text evidence="2">The sequence shown here is derived from an EMBL/GenBank/DDBJ whole genome shotgun (WGS) entry which is preliminary data.</text>
</comment>
<evidence type="ECO:0000256" key="1">
    <source>
        <dbReference type="SAM" id="Coils"/>
    </source>
</evidence>
<dbReference type="InterPro" id="IPR025464">
    <property type="entry name" value="DUF4315"/>
</dbReference>
<accession>A0A2A6ZEJ0</accession>
<protein>
    <recommendedName>
        <fullName evidence="4">DUF4315 family protein</fullName>
    </recommendedName>
</protein>
<evidence type="ECO:0000313" key="2">
    <source>
        <dbReference type="EMBL" id="PDX59773.1"/>
    </source>
</evidence>
<dbReference type="Proteomes" id="UP000220752">
    <property type="component" value="Unassembled WGS sequence"/>
</dbReference>
<name>A0A2A6ZEJ0_9FIRM</name>
<gene>
    <name evidence="2" type="ORF">CGS46_02390</name>
</gene>